<protein>
    <submittedName>
        <fullName evidence="2">Uncharacterized protein</fullName>
    </submittedName>
</protein>
<organism evidence="2 3">
    <name type="scientific">Araneus ventricosus</name>
    <name type="common">Orbweaver spider</name>
    <name type="synonym">Epeira ventricosa</name>
    <dbReference type="NCBI Taxonomy" id="182803"/>
    <lineage>
        <taxon>Eukaryota</taxon>
        <taxon>Metazoa</taxon>
        <taxon>Ecdysozoa</taxon>
        <taxon>Arthropoda</taxon>
        <taxon>Chelicerata</taxon>
        <taxon>Arachnida</taxon>
        <taxon>Araneae</taxon>
        <taxon>Araneomorphae</taxon>
        <taxon>Entelegynae</taxon>
        <taxon>Araneoidea</taxon>
        <taxon>Araneidae</taxon>
        <taxon>Araneus</taxon>
    </lineage>
</organism>
<accession>A0A4Y2X4W4</accession>
<name>A0A4Y2X4W4_ARAVE</name>
<gene>
    <name evidence="2" type="ORF">AVEN_174657_1</name>
</gene>
<feature type="region of interest" description="Disordered" evidence="1">
    <location>
        <begin position="59"/>
        <end position="83"/>
    </location>
</feature>
<evidence type="ECO:0000256" key="1">
    <source>
        <dbReference type="SAM" id="MobiDB-lite"/>
    </source>
</evidence>
<keyword evidence="3" id="KW-1185">Reference proteome</keyword>
<dbReference type="AlphaFoldDB" id="A0A4Y2X4W4"/>
<dbReference type="EMBL" id="BGPR01069546">
    <property type="protein sequence ID" value="GBO43177.1"/>
    <property type="molecule type" value="Genomic_DNA"/>
</dbReference>
<dbReference type="Proteomes" id="UP000499080">
    <property type="component" value="Unassembled WGS sequence"/>
</dbReference>
<evidence type="ECO:0000313" key="2">
    <source>
        <dbReference type="EMBL" id="GBO43177.1"/>
    </source>
</evidence>
<proteinExistence type="predicted"/>
<evidence type="ECO:0000313" key="3">
    <source>
        <dbReference type="Proteomes" id="UP000499080"/>
    </source>
</evidence>
<reference evidence="2 3" key="1">
    <citation type="journal article" date="2019" name="Sci. Rep.">
        <title>Orb-weaving spider Araneus ventricosus genome elucidates the spidroin gene catalogue.</title>
        <authorList>
            <person name="Kono N."/>
            <person name="Nakamura H."/>
            <person name="Ohtoshi R."/>
            <person name="Moran D.A.P."/>
            <person name="Shinohara A."/>
            <person name="Yoshida Y."/>
            <person name="Fujiwara M."/>
            <person name="Mori M."/>
            <person name="Tomita M."/>
            <person name="Arakawa K."/>
        </authorList>
    </citation>
    <scope>NUCLEOTIDE SEQUENCE [LARGE SCALE GENOMIC DNA]</scope>
</reference>
<comment type="caution">
    <text evidence="2">The sequence shown here is derived from an EMBL/GenBank/DDBJ whole genome shotgun (WGS) entry which is preliminary data.</text>
</comment>
<sequence>MLYNIEQYCTISGSKLCYLGSEQKAISVLSFTSLITFKRDFVENTKSIHGRLRVFTETTQSRNSMSTPALPKHPGHLNDSRCNSSSTEAGVLLEYHQATARPLPKEVRAITGGGTWSPSITIPPEGSKFLLTSPAATHLCTRGPPPPPGGELRSPMKSSVHANSFGACNRSEHVPPLLTKVCTFK</sequence>